<reference evidence="2" key="2">
    <citation type="submission" date="2023-05" db="EMBL/GenBank/DDBJ databases">
        <authorList>
            <consortium name="Lawrence Berkeley National Laboratory"/>
            <person name="Steindorff A."/>
            <person name="Hensen N."/>
            <person name="Bonometti L."/>
            <person name="Westerberg I."/>
            <person name="Brannstrom I.O."/>
            <person name="Guillou S."/>
            <person name="Cros-Aarteil S."/>
            <person name="Calhoun S."/>
            <person name="Haridas S."/>
            <person name="Kuo A."/>
            <person name="Mondo S."/>
            <person name="Pangilinan J."/>
            <person name="Riley R."/>
            <person name="Labutti K."/>
            <person name="Andreopoulos B."/>
            <person name="Lipzen A."/>
            <person name="Chen C."/>
            <person name="Yanf M."/>
            <person name="Daum C."/>
            <person name="Ng V."/>
            <person name="Clum A."/>
            <person name="Ohm R."/>
            <person name="Martin F."/>
            <person name="Silar P."/>
            <person name="Natvig D."/>
            <person name="Lalanne C."/>
            <person name="Gautier V."/>
            <person name="Ament-Velasquez S.L."/>
            <person name="Kruys A."/>
            <person name="Hutchinson M.I."/>
            <person name="Powell A.J."/>
            <person name="Barry K."/>
            <person name="Miller A.N."/>
            <person name="Grigoriev I.V."/>
            <person name="Debuchy R."/>
            <person name="Gladieux P."/>
            <person name="Thoren M.H."/>
            <person name="Johannesson H."/>
        </authorList>
    </citation>
    <scope>NUCLEOTIDE SEQUENCE</scope>
    <source>
        <strain evidence="2">CBS 990.96</strain>
    </source>
</reference>
<comment type="caution">
    <text evidence="2">The sequence shown here is derived from an EMBL/GenBank/DDBJ whole genome shotgun (WGS) entry which is preliminary data.</text>
</comment>
<dbReference type="Proteomes" id="UP001301958">
    <property type="component" value="Unassembled WGS sequence"/>
</dbReference>
<organism evidence="2 3">
    <name type="scientific">Podospora fimiseda</name>
    <dbReference type="NCBI Taxonomy" id="252190"/>
    <lineage>
        <taxon>Eukaryota</taxon>
        <taxon>Fungi</taxon>
        <taxon>Dikarya</taxon>
        <taxon>Ascomycota</taxon>
        <taxon>Pezizomycotina</taxon>
        <taxon>Sordariomycetes</taxon>
        <taxon>Sordariomycetidae</taxon>
        <taxon>Sordariales</taxon>
        <taxon>Podosporaceae</taxon>
        <taxon>Podospora</taxon>
    </lineage>
</organism>
<feature type="region of interest" description="Disordered" evidence="1">
    <location>
        <begin position="202"/>
        <end position="226"/>
    </location>
</feature>
<evidence type="ECO:0000313" key="2">
    <source>
        <dbReference type="EMBL" id="KAK4221733.1"/>
    </source>
</evidence>
<feature type="compositionally biased region" description="Basic and acidic residues" evidence="1">
    <location>
        <begin position="202"/>
        <end position="216"/>
    </location>
</feature>
<keyword evidence="3" id="KW-1185">Reference proteome</keyword>
<gene>
    <name evidence="2" type="ORF">QBC38DRAFT_504652</name>
</gene>
<accession>A0AAN6YM19</accession>
<evidence type="ECO:0000313" key="3">
    <source>
        <dbReference type="Proteomes" id="UP001301958"/>
    </source>
</evidence>
<sequence length="226" mass="25876">MRSGYLALGNEDKCRAPLGAVFSRRLLTSFVLENCATTKHFREIGSIIYVLEDAHPYALKVLLQLIHASRLDEIRDDLPIRTIREIVVLVEKWNLYHIVRLTDPTFILPPLLYISRFFHISSSTGGFALPGYPQYRACVTWNRIRSAEVDKAGNKSQVLIMSGPPEILNEEFLLNYFDDKLIYQLEEIIHLGTIDEGRPWPARHDRSPLRGRENGSHPRIHSGDSV</sequence>
<dbReference type="AlphaFoldDB" id="A0AAN6YM19"/>
<protein>
    <submittedName>
        <fullName evidence="2">Uncharacterized protein</fullName>
    </submittedName>
</protein>
<proteinExistence type="predicted"/>
<dbReference type="EMBL" id="MU865520">
    <property type="protein sequence ID" value="KAK4221733.1"/>
    <property type="molecule type" value="Genomic_DNA"/>
</dbReference>
<evidence type="ECO:0000256" key="1">
    <source>
        <dbReference type="SAM" id="MobiDB-lite"/>
    </source>
</evidence>
<name>A0AAN6YM19_9PEZI</name>
<reference evidence="2" key="1">
    <citation type="journal article" date="2023" name="Mol. Phylogenet. Evol.">
        <title>Genome-scale phylogeny and comparative genomics of the fungal order Sordariales.</title>
        <authorList>
            <person name="Hensen N."/>
            <person name="Bonometti L."/>
            <person name="Westerberg I."/>
            <person name="Brannstrom I.O."/>
            <person name="Guillou S."/>
            <person name="Cros-Aarteil S."/>
            <person name="Calhoun S."/>
            <person name="Haridas S."/>
            <person name="Kuo A."/>
            <person name="Mondo S."/>
            <person name="Pangilinan J."/>
            <person name="Riley R."/>
            <person name="LaButti K."/>
            <person name="Andreopoulos B."/>
            <person name="Lipzen A."/>
            <person name="Chen C."/>
            <person name="Yan M."/>
            <person name="Daum C."/>
            <person name="Ng V."/>
            <person name="Clum A."/>
            <person name="Steindorff A."/>
            <person name="Ohm R.A."/>
            <person name="Martin F."/>
            <person name="Silar P."/>
            <person name="Natvig D.O."/>
            <person name="Lalanne C."/>
            <person name="Gautier V."/>
            <person name="Ament-Velasquez S.L."/>
            <person name="Kruys A."/>
            <person name="Hutchinson M.I."/>
            <person name="Powell A.J."/>
            <person name="Barry K."/>
            <person name="Miller A.N."/>
            <person name="Grigoriev I.V."/>
            <person name="Debuchy R."/>
            <person name="Gladieux P."/>
            <person name="Hiltunen Thoren M."/>
            <person name="Johannesson H."/>
        </authorList>
    </citation>
    <scope>NUCLEOTIDE SEQUENCE</scope>
    <source>
        <strain evidence="2">CBS 990.96</strain>
    </source>
</reference>